<evidence type="ECO:0000256" key="1">
    <source>
        <dbReference type="ARBA" id="ARBA00008007"/>
    </source>
</evidence>
<dbReference type="InterPro" id="IPR029057">
    <property type="entry name" value="PRTase-like"/>
</dbReference>
<gene>
    <name evidence="3" type="ORF">COX73_03095</name>
</gene>
<dbReference type="CDD" id="cd06223">
    <property type="entry name" value="PRTases_typeI"/>
    <property type="match status" value="1"/>
</dbReference>
<dbReference type="SUPFAM" id="SSF53271">
    <property type="entry name" value="PRTase-like"/>
    <property type="match status" value="1"/>
</dbReference>
<comment type="similarity">
    <text evidence="1">Belongs to the ComF/GntX family.</text>
</comment>
<dbReference type="PANTHER" id="PTHR47505:SF1">
    <property type="entry name" value="DNA UTILIZATION PROTEIN YHGH"/>
    <property type="match status" value="1"/>
</dbReference>
<dbReference type="AlphaFoldDB" id="A0A2M7VJG7"/>
<comment type="caution">
    <text evidence="3">The sequence shown here is derived from an EMBL/GenBank/DDBJ whole genome shotgun (WGS) entry which is preliminary data.</text>
</comment>
<accession>A0A2M7VJG7</accession>
<evidence type="ECO:0000313" key="4">
    <source>
        <dbReference type="Proteomes" id="UP000231469"/>
    </source>
</evidence>
<name>A0A2M7VJG7_9BACT</name>
<dbReference type="Pfam" id="PF00156">
    <property type="entry name" value="Pribosyltran"/>
    <property type="match status" value="1"/>
</dbReference>
<dbReference type="InterPro" id="IPR000836">
    <property type="entry name" value="PRTase_dom"/>
</dbReference>
<reference evidence="4" key="1">
    <citation type="submission" date="2017-09" db="EMBL/GenBank/DDBJ databases">
        <title>Depth-based differentiation of microbial function through sediment-hosted aquifers and enrichment of novel symbionts in the deep terrestrial subsurface.</title>
        <authorList>
            <person name="Probst A.J."/>
            <person name="Ladd B."/>
            <person name="Jarett J.K."/>
            <person name="Geller-Mcgrath D.E."/>
            <person name="Sieber C.M.K."/>
            <person name="Emerson J.B."/>
            <person name="Anantharaman K."/>
            <person name="Thomas B.C."/>
            <person name="Malmstrom R."/>
            <person name="Stieglmeier M."/>
            <person name="Klingl A."/>
            <person name="Woyke T."/>
            <person name="Ryan C.M."/>
            <person name="Banfield J.F."/>
        </authorList>
    </citation>
    <scope>NUCLEOTIDE SEQUENCE [LARGE SCALE GENOMIC DNA]</scope>
</reference>
<dbReference type="Gene3D" id="3.40.50.2020">
    <property type="match status" value="1"/>
</dbReference>
<organism evidence="3 4">
    <name type="scientific">bacterium (Candidatus Gribaldobacteria) CG_4_10_14_0_2_um_filter_36_18</name>
    <dbReference type="NCBI Taxonomy" id="2014264"/>
    <lineage>
        <taxon>Bacteria</taxon>
        <taxon>Candidatus Gribaldobacteria</taxon>
    </lineage>
</organism>
<evidence type="ECO:0000259" key="2">
    <source>
        <dbReference type="Pfam" id="PF00156"/>
    </source>
</evidence>
<protein>
    <recommendedName>
        <fullName evidence="2">Phosphoribosyltransferase domain-containing protein</fullName>
    </recommendedName>
</protein>
<dbReference type="EMBL" id="PFPS01000125">
    <property type="protein sequence ID" value="PJA01997.1"/>
    <property type="molecule type" value="Genomic_DNA"/>
</dbReference>
<evidence type="ECO:0000313" key="3">
    <source>
        <dbReference type="EMBL" id="PJA01997.1"/>
    </source>
</evidence>
<dbReference type="Proteomes" id="UP000231469">
    <property type="component" value="Unassembled WGS sequence"/>
</dbReference>
<dbReference type="PANTHER" id="PTHR47505">
    <property type="entry name" value="DNA UTILIZATION PROTEIN YHGH"/>
    <property type="match status" value="1"/>
</dbReference>
<sequence length="231" mass="26522">MKKGKIKSFLLDLLFPKFCFNCKGEGSFLCEDCKAILDISNSHHPPSKFGERLNDLYWAVEYKNPLIKNLINLFKYEPFVKELAMPLASLITDHFQLLECQPNFSNFILIPVPLEKRKLKWRGFNQAEELAKELSSFLKISLISDCLIKIKENLPQVELSEKERKENIKEVFIIRNREKILGKKILLVDDVYTTGSTMEECSQVLKKAGAKEVIGIVIARAAPGQDQFKNI</sequence>
<proteinExistence type="inferred from homology"/>
<feature type="domain" description="Phosphoribosyltransferase" evidence="2">
    <location>
        <begin position="126"/>
        <end position="221"/>
    </location>
</feature>
<dbReference type="InterPro" id="IPR051910">
    <property type="entry name" value="ComF/GntX_DNA_util-trans"/>
</dbReference>